<accession>A0ABS4WHZ6</accession>
<dbReference type="Proteomes" id="UP000766570">
    <property type="component" value="Unassembled WGS sequence"/>
</dbReference>
<feature type="domain" description="UspA" evidence="1">
    <location>
        <begin position="20"/>
        <end position="61"/>
    </location>
</feature>
<gene>
    <name evidence="2" type="ORF">JOF46_003743</name>
</gene>
<comment type="caution">
    <text evidence="2">The sequence shown here is derived from an EMBL/GenBank/DDBJ whole genome shotgun (WGS) entry which is preliminary data.</text>
</comment>
<reference evidence="2 3" key="1">
    <citation type="submission" date="2021-03" db="EMBL/GenBank/DDBJ databases">
        <title>Sequencing the genomes of 1000 actinobacteria strains.</title>
        <authorList>
            <person name="Klenk H.-P."/>
        </authorList>
    </citation>
    <scope>NUCLEOTIDE SEQUENCE [LARGE SCALE GENOMIC DNA]</scope>
    <source>
        <strain evidence="2 3">DSM 15454</strain>
    </source>
</reference>
<evidence type="ECO:0000313" key="3">
    <source>
        <dbReference type="Proteomes" id="UP000766570"/>
    </source>
</evidence>
<dbReference type="Gene3D" id="3.40.50.620">
    <property type="entry name" value="HUPs"/>
    <property type="match status" value="1"/>
</dbReference>
<dbReference type="EMBL" id="JAGIOE010000001">
    <property type="protein sequence ID" value="MBP2375831.1"/>
    <property type="molecule type" value="Genomic_DNA"/>
</dbReference>
<keyword evidence="3" id="KW-1185">Reference proteome</keyword>
<dbReference type="InterPro" id="IPR006016">
    <property type="entry name" value="UspA"/>
</dbReference>
<evidence type="ECO:0000259" key="1">
    <source>
        <dbReference type="Pfam" id="PF00582"/>
    </source>
</evidence>
<dbReference type="RefSeq" id="WP_209910022.1">
    <property type="nucleotide sequence ID" value="NZ_BAAAMI010000016.1"/>
</dbReference>
<proteinExistence type="predicted"/>
<protein>
    <submittedName>
        <fullName evidence="2">Nucleotide-binding universal stress UspA family protein</fullName>
    </submittedName>
</protein>
<sequence>MENDIALGAPTPINPAPAGSIVVGHDGSASAQLALDMAVGLAGQPKIPVVVARTWTITTAPGPAQWTSG</sequence>
<dbReference type="Pfam" id="PF00582">
    <property type="entry name" value="Usp"/>
    <property type="match status" value="1"/>
</dbReference>
<dbReference type="InterPro" id="IPR014729">
    <property type="entry name" value="Rossmann-like_a/b/a_fold"/>
</dbReference>
<organism evidence="2 3">
    <name type="scientific">Paeniglutamicibacter psychrophenolicus</name>
    <dbReference type="NCBI Taxonomy" id="257454"/>
    <lineage>
        <taxon>Bacteria</taxon>
        <taxon>Bacillati</taxon>
        <taxon>Actinomycetota</taxon>
        <taxon>Actinomycetes</taxon>
        <taxon>Micrococcales</taxon>
        <taxon>Micrococcaceae</taxon>
        <taxon>Paeniglutamicibacter</taxon>
    </lineage>
</organism>
<evidence type="ECO:0000313" key="2">
    <source>
        <dbReference type="EMBL" id="MBP2375831.1"/>
    </source>
</evidence>
<name>A0ABS4WHZ6_9MICC</name>